<evidence type="ECO:0000313" key="2">
    <source>
        <dbReference type="EMBL" id="QEE21786.1"/>
    </source>
</evidence>
<dbReference type="SUPFAM" id="SSF53850">
    <property type="entry name" value="Periplasmic binding protein-like II"/>
    <property type="match status" value="1"/>
</dbReference>
<name>A0A5B9DRP0_9HYPH</name>
<dbReference type="Proteomes" id="UP000321062">
    <property type="component" value="Chromosome"/>
</dbReference>
<keyword evidence="3" id="KW-1185">Reference proteome</keyword>
<dbReference type="PANTHER" id="PTHR31528:SF15">
    <property type="entry name" value="RIBOFLAVIN-BINDING PROTEIN RIBY"/>
    <property type="match status" value="1"/>
</dbReference>
<dbReference type="RefSeq" id="WP_049706283.1">
    <property type="nucleotide sequence ID" value="NZ_BMFM01000002.1"/>
</dbReference>
<dbReference type="Gene3D" id="3.40.190.10">
    <property type="entry name" value="Periplasmic binding protein-like II"/>
    <property type="match status" value="2"/>
</dbReference>
<dbReference type="AlphaFoldDB" id="A0A5B9DRP0"/>
<evidence type="ECO:0000313" key="3">
    <source>
        <dbReference type="Proteomes" id="UP000321062"/>
    </source>
</evidence>
<dbReference type="PANTHER" id="PTHR31528">
    <property type="entry name" value="4-AMINO-5-HYDROXYMETHYL-2-METHYLPYRIMIDINE PHOSPHATE SYNTHASE THI11-RELATED"/>
    <property type="match status" value="1"/>
</dbReference>
<gene>
    <name evidence="2" type="ORF">FNA67_17055</name>
</gene>
<dbReference type="GO" id="GO:0009228">
    <property type="term" value="P:thiamine biosynthetic process"/>
    <property type="evidence" value="ECO:0007669"/>
    <property type="project" value="InterPro"/>
</dbReference>
<dbReference type="Pfam" id="PF09084">
    <property type="entry name" value="NMT1"/>
    <property type="match status" value="1"/>
</dbReference>
<reference evidence="2 3" key="1">
    <citation type="journal article" date="2015" name="Int. J. Syst. Evol. Microbiol.">
        <title>Youhaiella tibetensis gen. nov., sp. nov., isolated from subsurface sediment.</title>
        <authorList>
            <person name="Wang Y.X."/>
            <person name="Huang F.Q."/>
            <person name="Nogi Y."/>
            <person name="Pang S.J."/>
            <person name="Wang P.K."/>
            <person name="Lv J."/>
        </authorList>
    </citation>
    <scope>NUCLEOTIDE SEQUENCE [LARGE SCALE GENOMIC DNA]</scope>
    <source>
        <strain evidence="3">fig4</strain>
    </source>
</reference>
<sequence length="335" mass="35700">MLRKFVGVLAALSGLAATPVLADNTKVTFMLDFISLGRHAPWYVALDKGYFAEEGLDVEILPSKGTADAIRGVVTGLAPIGLIDVPSLVASGAAGGDVKIVAGAYVEAPYCVYSLNPGANVTQPSQLEGLKFGSSSASFLPQIWRAIMNMNGLDASKLEIVNVDASARVPMLAAGQIEGVDQFLMSGPAIKRAAPDKEPVCLFAPDLGLDIYSNSIGVNKTFLESNPDAVKGFVRAAMKGWQYTMAHRDEARDIMVKAVPSLDPGIVREEIDLLEKIAINDDVKANGFGHILPEKMAATFDFMNNNVEIYGDKLKAEDTYVPGFLPEPGILPEAN</sequence>
<organism evidence="2 3">
    <name type="scientific">Paradevosia tibetensis</name>
    <dbReference type="NCBI Taxonomy" id="1447062"/>
    <lineage>
        <taxon>Bacteria</taxon>
        <taxon>Pseudomonadati</taxon>
        <taxon>Pseudomonadota</taxon>
        <taxon>Alphaproteobacteria</taxon>
        <taxon>Hyphomicrobiales</taxon>
        <taxon>Devosiaceae</taxon>
        <taxon>Paradevosia</taxon>
    </lineage>
</organism>
<evidence type="ECO:0000259" key="1">
    <source>
        <dbReference type="Pfam" id="PF09084"/>
    </source>
</evidence>
<feature type="domain" description="SsuA/THI5-like" evidence="1">
    <location>
        <begin position="38"/>
        <end position="251"/>
    </location>
</feature>
<dbReference type="OrthoDB" id="9815602at2"/>
<dbReference type="KEGG" id="yti:FNA67_17055"/>
<protein>
    <submittedName>
        <fullName evidence="2">ABC transporter substrate-binding protein</fullName>
    </submittedName>
</protein>
<dbReference type="EMBL" id="CP041690">
    <property type="protein sequence ID" value="QEE21786.1"/>
    <property type="molecule type" value="Genomic_DNA"/>
</dbReference>
<accession>A0A5B9DRP0</accession>
<proteinExistence type="predicted"/>
<dbReference type="InterPro" id="IPR027939">
    <property type="entry name" value="NMT1/THI5"/>
</dbReference>
<dbReference type="InterPro" id="IPR015168">
    <property type="entry name" value="SsuA/THI5"/>
</dbReference>